<dbReference type="Gene3D" id="1.20.120.450">
    <property type="entry name" value="dinb family like domain"/>
    <property type="match status" value="1"/>
</dbReference>
<comment type="caution">
    <text evidence="1">The sequence shown here is derived from an EMBL/GenBank/DDBJ whole genome shotgun (WGS) entry which is preliminary data.</text>
</comment>
<accession>A0A5C5WJM2</accession>
<dbReference type="Proteomes" id="UP000316598">
    <property type="component" value="Unassembled WGS sequence"/>
</dbReference>
<gene>
    <name evidence="1" type="ORF">Pla22_35100</name>
</gene>
<sequence length="156" mass="17967">MKRIRRKILLHDLSEVNDEFERLLRMGYVQHGNWSLGQMGQHLRLTIDANVDGYPKWMTIAGFPLRPLLQRLVLPRLLRGDSPAGIRTAPRFVPPEGLDDTAEVLALAQSIERYQLHRERLHPHPGFGRLSPDQFDRFHAAHASHHLSFLGDKTDQ</sequence>
<name>A0A5C5WJM2_9BACT</name>
<dbReference type="InterPro" id="IPR034660">
    <property type="entry name" value="DinB/YfiT-like"/>
</dbReference>
<dbReference type="AlphaFoldDB" id="A0A5C5WJM2"/>
<dbReference type="Pfam" id="PF07606">
    <property type="entry name" value="DUF1569"/>
    <property type="match status" value="1"/>
</dbReference>
<dbReference type="InterPro" id="IPR011463">
    <property type="entry name" value="DUF1569"/>
</dbReference>
<dbReference type="RefSeq" id="WP_146515939.1">
    <property type="nucleotide sequence ID" value="NZ_SJPI01000002.1"/>
</dbReference>
<organism evidence="1 2">
    <name type="scientific">Rubripirellula amarantea</name>
    <dbReference type="NCBI Taxonomy" id="2527999"/>
    <lineage>
        <taxon>Bacteria</taxon>
        <taxon>Pseudomonadati</taxon>
        <taxon>Planctomycetota</taxon>
        <taxon>Planctomycetia</taxon>
        <taxon>Pirellulales</taxon>
        <taxon>Pirellulaceae</taxon>
        <taxon>Rubripirellula</taxon>
    </lineage>
</organism>
<keyword evidence="2" id="KW-1185">Reference proteome</keyword>
<evidence type="ECO:0000313" key="1">
    <source>
        <dbReference type="EMBL" id="TWT50767.1"/>
    </source>
</evidence>
<dbReference type="OrthoDB" id="282689at2"/>
<evidence type="ECO:0008006" key="3">
    <source>
        <dbReference type="Google" id="ProtNLM"/>
    </source>
</evidence>
<protein>
    <recommendedName>
        <fullName evidence="3">DUF1569 domain-containing protein</fullName>
    </recommendedName>
</protein>
<reference evidence="1 2" key="1">
    <citation type="submission" date="2019-02" db="EMBL/GenBank/DDBJ databases">
        <title>Deep-cultivation of Planctomycetes and their phenomic and genomic characterization uncovers novel biology.</title>
        <authorList>
            <person name="Wiegand S."/>
            <person name="Jogler M."/>
            <person name="Boedeker C."/>
            <person name="Pinto D."/>
            <person name="Vollmers J."/>
            <person name="Rivas-Marin E."/>
            <person name="Kohn T."/>
            <person name="Peeters S.H."/>
            <person name="Heuer A."/>
            <person name="Rast P."/>
            <person name="Oberbeckmann S."/>
            <person name="Bunk B."/>
            <person name="Jeske O."/>
            <person name="Meyerdierks A."/>
            <person name="Storesund J.E."/>
            <person name="Kallscheuer N."/>
            <person name="Luecker S."/>
            <person name="Lage O.M."/>
            <person name="Pohl T."/>
            <person name="Merkel B.J."/>
            <person name="Hornburger P."/>
            <person name="Mueller R.-W."/>
            <person name="Bruemmer F."/>
            <person name="Labrenz M."/>
            <person name="Spormann A.M."/>
            <person name="Op Den Camp H."/>
            <person name="Overmann J."/>
            <person name="Amann R."/>
            <person name="Jetten M.S.M."/>
            <person name="Mascher T."/>
            <person name="Medema M.H."/>
            <person name="Devos D.P."/>
            <person name="Kaster A.-K."/>
            <person name="Ovreas L."/>
            <person name="Rohde M."/>
            <person name="Galperin M.Y."/>
            <person name="Jogler C."/>
        </authorList>
    </citation>
    <scope>NUCLEOTIDE SEQUENCE [LARGE SCALE GENOMIC DNA]</scope>
    <source>
        <strain evidence="1 2">Pla22</strain>
    </source>
</reference>
<dbReference type="EMBL" id="SJPI01000002">
    <property type="protein sequence ID" value="TWT50767.1"/>
    <property type="molecule type" value="Genomic_DNA"/>
</dbReference>
<evidence type="ECO:0000313" key="2">
    <source>
        <dbReference type="Proteomes" id="UP000316598"/>
    </source>
</evidence>
<proteinExistence type="predicted"/>